<sequence length="176" mass="19808" precursor="true">MFIRFCFSALLLSQLLSPTLALAERLISVPDGRTIVTDRRTVRIAGIRVPSMRNSPGRDSQAHLRRLLKRGSIRISGNNVFVNGKDIAEQMVRSRMADAIPGSKYVQAENESKIGPIDYSRYSTNQSSIRRQYVPGYWRNGTYVKAHYRSVPDSTKSNNWSTQGNVNPVTGKKGYQ</sequence>
<feature type="region of interest" description="Disordered" evidence="1">
    <location>
        <begin position="153"/>
        <end position="176"/>
    </location>
</feature>
<dbReference type="InterPro" id="IPR035437">
    <property type="entry name" value="SNase_OB-fold_sf"/>
</dbReference>
<feature type="chain" id="PRO_5022740403" evidence="2">
    <location>
        <begin position="24"/>
        <end position="176"/>
    </location>
</feature>
<dbReference type="Gene3D" id="2.40.50.90">
    <property type="match status" value="1"/>
</dbReference>
<comment type="caution">
    <text evidence="3">The sequence shown here is derived from an EMBL/GenBank/DDBJ whole genome shotgun (WGS) entry which is preliminary data.</text>
</comment>
<evidence type="ECO:0000256" key="1">
    <source>
        <dbReference type="SAM" id="MobiDB-lite"/>
    </source>
</evidence>
<proteinExistence type="predicted"/>
<evidence type="ECO:0000256" key="2">
    <source>
        <dbReference type="SAM" id="SignalP"/>
    </source>
</evidence>
<name>A0A5C6E599_9BACT</name>
<organism evidence="3 4">
    <name type="scientific">Rubripirellula tenax</name>
    <dbReference type="NCBI Taxonomy" id="2528015"/>
    <lineage>
        <taxon>Bacteria</taxon>
        <taxon>Pseudomonadati</taxon>
        <taxon>Planctomycetota</taxon>
        <taxon>Planctomycetia</taxon>
        <taxon>Pirellulales</taxon>
        <taxon>Pirellulaceae</taxon>
        <taxon>Rubripirellula</taxon>
    </lineage>
</organism>
<evidence type="ECO:0000313" key="4">
    <source>
        <dbReference type="Proteomes" id="UP000318288"/>
    </source>
</evidence>
<protein>
    <submittedName>
        <fullName evidence="3">Uncharacterized protein</fullName>
    </submittedName>
</protein>
<feature type="compositionally biased region" description="Polar residues" evidence="1">
    <location>
        <begin position="153"/>
        <end position="168"/>
    </location>
</feature>
<keyword evidence="4" id="KW-1185">Reference proteome</keyword>
<evidence type="ECO:0000313" key="3">
    <source>
        <dbReference type="EMBL" id="TWU43694.1"/>
    </source>
</evidence>
<feature type="signal peptide" evidence="2">
    <location>
        <begin position="1"/>
        <end position="23"/>
    </location>
</feature>
<dbReference type="Proteomes" id="UP000318288">
    <property type="component" value="Unassembled WGS sequence"/>
</dbReference>
<gene>
    <name evidence="3" type="ORF">Poly51_62160</name>
</gene>
<dbReference type="AlphaFoldDB" id="A0A5C6E599"/>
<accession>A0A5C6E599</accession>
<dbReference type="EMBL" id="SJPW01000014">
    <property type="protein sequence ID" value="TWU43694.1"/>
    <property type="molecule type" value="Genomic_DNA"/>
</dbReference>
<keyword evidence="2" id="KW-0732">Signal</keyword>
<dbReference type="SUPFAM" id="SSF50199">
    <property type="entry name" value="Staphylococcal nuclease"/>
    <property type="match status" value="1"/>
</dbReference>
<reference evidence="3 4" key="1">
    <citation type="submission" date="2019-02" db="EMBL/GenBank/DDBJ databases">
        <title>Deep-cultivation of Planctomycetes and their phenomic and genomic characterization uncovers novel biology.</title>
        <authorList>
            <person name="Wiegand S."/>
            <person name="Jogler M."/>
            <person name="Boedeker C."/>
            <person name="Pinto D."/>
            <person name="Vollmers J."/>
            <person name="Rivas-Marin E."/>
            <person name="Kohn T."/>
            <person name="Peeters S.H."/>
            <person name="Heuer A."/>
            <person name="Rast P."/>
            <person name="Oberbeckmann S."/>
            <person name="Bunk B."/>
            <person name="Jeske O."/>
            <person name="Meyerdierks A."/>
            <person name="Storesund J.E."/>
            <person name="Kallscheuer N."/>
            <person name="Luecker S."/>
            <person name="Lage O.M."/>
            <person name="Pohl T."/>
            <person name="Merkel B.J."/>
            <person name="Hornburger P."/>
            <person name="Mueller R.-W."/>
            <person name="Bruemmer F."/>
            <person name="Labrenz M."/>
            <person name="Spormann A.M."/>
            <person name="Op Den Camp H."/>
            <person name="Overmann J."/>
            <person name="Amann R."/>
            <person name="Jetten M.S.M."/>
            <person name="Mascher T."/>
            <person name="Medema M.H."/>
            <person name="Devos D.P."/>
            <person name="Kaster A.-K."/>
            <person name="Ovreas L."/>
            <person name="Rohde M."/>
            <person name="Galperin M.Y."/>
            <person name="Jogler C."/>
        </authorList>
    </citation>
    <scope>NUCLEOTIDE SEQUENCE [LARGE SCALE GENOMIC DNA]</scope>
    <source>
        <strain evidence="3 4">Poly51</strain>
    </source>
</reference>